<dbReference type="RefSeq" id="WP_217666564.1">
    <property type="nucleotide sequence ID" value="NZ_JAHRID010000001.1"/>
</dbReference>
<keyword evidence="2" id="KW-1185">Reference proteome</keyword>
<proteinExistence type="predicted"/>
<gene>
    <name evidence="1" type="ORF">KQY15_01180</name>
</gene>
<evidence type="ECO:0000313" key="2">
    <source>
        <dbReference type="Proteomes" id="UP000704611"/>
    </source>
</evidence>
<sequence length="307" mass="34536">MNSNLSSVQAAALAQLTQHPVLASTNHAQSTLVANALQQLNQHCYPSSLYYAYNQRPELIKKLQELPEKLDISQTELVRLLILKLITGFSFQRIRLNLTNAIRDNYQRSVPRIYQKWIAEQSTEIISVNDVLLKDIGLLTGALLPCAERVVEPFSAIQRALVFNNGIAQGWRFIKALAAAKGNKPVCRLHIHLSEITSLTASGWRLTCQQLAELMLVNPQLKGMVGACWFYDPAIATVSPKLAFISELLNDMQASWFYSHTEDEKSGAFSRSASRKQAFANGSYMPKNYVVFIPRKRLLAWNKRQSS</sequence>
<reference evidence="1 2" key="1">
    <citation type="submission" date="2021-06" db="EMBL/GenBank/DDBJ databases">
        <title>Rheinheimera indica sp. nov., isolated from deep-sea sediment.</title>
        <authorList>
            <person name="Wang Z."/>
            <person name="Zhang X.-Y."/>
        </authorList>
    </citation>
    <scope>NUCLEOTIDE SEQUENCE [LARGE SCALE GENOMIC DNA]</scope>
    <source>
        <strain evidence="1 2">SM2107</strain>
    </source>
</reference>
<protein>
    <submittedName>
        <fullName evidence="1">Uncharacterized protein</fullName>
    </submittedName>
</protein>
<organism evidence="1 2">
    <name type="scientific">Arsukibacterium indicum</name>
    <dbReference type="NCBI Taxonomy" id="2848612"/>
    <lineage>
        <taxon>Bacteria</taxon>
        <taxon>Pseudomonadati</taxon>
        <taxon>Pseudomonadota</taxon>
        <taxon>Gammaproteobacteria</taxon>
        <taxon>Chromatiales</taxon>
        <taxon>Chromatiaceae</taxon>
        <taxon>Arsukibacterium</taxon>
    </lineage>
</organism>
<dbReference type="EMBL" id="JAHRID010000001">
    <property type="protein sequence ID" value="MBV2127706.1"/>
    <property type="molecule type" value="Genomic_DNA"/>
</dbReference>
<dbReference type="Proteomes" id="UP000704611">
    <property type="component" value="Unassembled WGS sequence"/>
</dbReference>
<evidence type="ECO:0000313" key="1">
    <source>
        <dbReference type="EMBL" id="MBV2127706.1"/>
    </source>
</evidence>
<accession>A0ABS6MH95</accession>
<comment type="caution">
    <text evidence="1">The sequence shown here is derived from an EMBL/GenBank/DDBJ whole genome shotgun (WGS) entry which is preliminary data.</text>
</comment>
<name>A0ABS6MH95_9GAMM</name>